<keyword evidence="2" id="KW-1003">Cell membrane</keyword>
<protein>
    <submittedName>
        <fullName evidence="8">Alkaline phosphatase</fullName>
    </submittedName>
</protein>
<evidence type="ECO:0000256" key="6">
    <source>
        <dbReference type="SAM" id="Phobius"/>
    </source>
</evidence>
<keyword evidence="5 6" id="KW-0472">Membrane</keyword>
<keyword evidence="4 6" id="KW-1133">Transmembrane helix</keyword>
<sequence length="199" mass="23076">MIEHILETLSVFILNVIESSGYWGVFFLMAMESANMPIPSEVVMPFSGFLVSTGVFDFWPVILIATLGQLSGSLFSYYIATHFEKWTRKWTSHNPYYQKSKSWFDQYGVATAFWSRLMPVIRTFISFPAGLFRVNIWKFSIYTFLGAFIWTTILTYPGVYLGENWQTLEPIFRKFDVLIAILIIVGGIYAFKMHFKKTS</sequence>
<dbReference type="Proteomes" id="UP000231466">
    <property type="component" value="Unassembled WGS sequence"/>
</dbReference>
<evidence type="ECO:0000259" key="7">
    <source>
        <dbReference type="Pfam" id="PF09335"/>
    </source>
</evidence>
<evidence type="ECO:0000256" key="1">
    <source>
        <dbReference type="ARBA" id="ARBA00004651"/>
    </source>
</evidence>
<keyword evidence="3 6" id="KW-0812">Transmembrane</keyword>
<feature type="transmembrane region" description="Helical" evidence="6">
    <location>
        <begin position="12"/>
        <end position="31"/>
    </location>
</feature>
<name>A0A2H0VFA1_9BACT</name>
<organism evidence="8 9">
    <name type="scientific">Candidatus Colwellbacteria bacterium CG10_big_fil_rev_8_21_14_0_10_42_22</name>
    <dbReference type="NCBI Taxonomy" id="1974540"/>
    <lineage>
        <taxon>Bacteria</taxon>
        <taxon>Candidatus Colwelliibacteriota</taxon>
    </lineage>
</organism>
<dbReference type="InterPro" id="IPR051311">
    <property type="entry name" value="DedA_domain"/>
</dbReference>
<comment type="subcellular location">
    <subcellularLocation>
        <location evidence="1">Cell membrane</location>
        <topology evidence="1">Multi-pass membrane protein</topology>
    </subcellularLocation>
</comment>
<gene>
    <name evidence="8" type="ORF">COT89_02745</name>
</gene>
<feature type="domain" description="VTT" evidence="7">
    <location>
        <begin position="39"/>
        <end position="158"/>
    </location>
</feature>
<dbReference type="EMBL" id="PFAH01000009">
    <property type="protein sequence ID" value="PIR97804.1"/>
    <property type="molecule type" value="Genomic_DNA"/>
</dbReference>
<reference evidence="9" key="1">
    <citation type="submission" date="2017-09" db="EMBL/GenBank/DDBJ databases">
        <title>Depth-based differentiation of microbial function through sediment-hosted aquifers and enrichment of novel symbionts in the deep terrestrial subsurface.</title>
        <authorList>
            <person name="Probst A.J."/>
            <person name="Ladd B."/>
            <person name="Jarett J.K."/>
            <person name="Geller-Mcgrath D.E."/>
            <person name="Sieber C.M.K."/>
            <person name="Emerson J.B."/>
            <person name="Anantharaman K."/>
            <person name="Thomas B.C."/>
            <person name="Malmstrom R."/>
            <person name="Stieglmeier M."/>
            <person name="Klingl A."/>
            <person name="Woyke T."/>
            <person name="Ryan C.M."/>
            <person name="Banfield J.F."/>
        </authorList>
    </citation>
    <scope>NUCLEOTIDE SEQUENCE [LARGE SCALE GENOMIC DNA]</scope>
</reference>
<dbReference type="PANTHER" id="PTHR42709">
    <property type="entry name" value="ALKALINE PHOSPHATASE LIKE PROTEIN"/>
    <property type="match status" value="1"/>
</dbReference>
<dbReference type="GO" id="GO:0005886">
    <property type="term" value="C:plasma membrane"/>
    <property type="evidence" value="ECO:0007669"/>
    <property type="project" value="UniProtKB-SubCell"/>
</dbReference>
<evidence type="ECO:0000256" key="2">
    <source>
        <dbReference type="ARBA" id="ARBA00022475"/>
    </source>
</evidence>
<evidence type="ECO:0000256" key="3">
    <source>
        <dbReference type="ARBA" id="ARBA00022692"/>
    </source>
</evidence>
<dbReference type="Pfam" id="PF09335">
    <property type="entry name" value="VTT_dom"/>
    <property type="match status" value="1"/>
</dbReference>
<evidence type="ECO:0000313" key="8">
    <source>
        <dbReference type="EMBL" id="PIR97804.1"/>
    </source>
</evidence>
<evidence type="ECO:0000256" key="5">
    <source>
        <dbReference type="ARBA" id="ARBA00023136"/>
    </source>
</evidence>
<accession>A0A2H0VFA1</accession>
<comment type="caution">
    <text evidence="8">The sequence shown here is derived from an EMBL/GenBank/DDBJ whole genome shotgun (WGS) entry which is preliminary data.</text>
</comment>
<feature type="transmembrane region" description="Helical" evidence="6">
    <location>
        <begin position="58"/>
        <end position="80"/>
    </location>
</feature>
<feature type="transmembrane region" description="Helical" evidence="6">
    <location>
        <begin position="139"/>
        <end position="159"/>
    </location>
</feature>
<evidence type="ECO:0000256" key="4">
    <source>
        <dbReference type="ARBA" id="ARBA00022989"/>
    </source>
</evidence>
<evidence type="ECO:0000313" key="9">
    <source>
        <dbReference type="Proteomes" id="UP000231466"/>
    </source>
</evidence>
<dbReference type="AlphaFoldDB" id="A0A2H0VFA1"/>
<dbReference type="InterPro" id="IPR032816">
    <property type="entry name" value="VTT_dom"/>
</dbReference>
<dbReference type="PANTHER" id="PTHR42709:SF6">
    <property type="entry name" value="UNDECAPRENYL PHOSPHATE TRANSPORTER A"/>
    <property type="match status" value="1"/>
</dbReference>
<feature type="transmembrane region" description="Helical" evidence="6">
    <location>
        <begin position="171"/>
        <end position="191"/>
    </location>
</feature>
<proteinExistence type="predicted"/>